<dbReference type="Gene3D" id="3.90.79.10">
    <property type="entry name" value="Nucleoside Triphosphate Pyrophosphohydrolase"/>
    <property type="match status" value="1"/>
</dbReference>
<dbReference type="SUPFAM" id="SSF55811">
    <property type="entry name" value="Nudix"/>
    <property type="match status" value="1"/>
</dbReference>
<keyword evidence="3" id="KW-1185">Reference proteome</keyword>
<accession>A0A448Z5R6</accession>
<reference evidence="2 3" key="1">
    <citation type="submission" date="2019-01" db="EMBL/GenBank/DDBJ databases">
        <authorList>
            <person name="Ferrante I. M."/>
        </authorList>
    </citation>
    <scope>NUCLEOTIDE SEQUENCE [LARGE SCALE GENOMIC DNA]</scope>
    <source>
        <strain evidence="2 3">B856</strain>
    </source>
</reference>
<dbReference type="Proteomes" id="UP000291116">
    <property type="component" value="Unassembled WGS sequence"/>
</dbReference>
<dbReference type="OrthoDB" id="447842at2759"/>
<organism evidence="2 3">
    <name type="scientific">Pseudo-nitzschia multistriata</name>
    <dbReference type="NCBI Taxonomy" id="183589"/>
    <lineage>
        <taxon>Eukaryota</taxon>
        <taxon>Sar</taxon>
        <taxon>Stramenopiles</taxon>
        <taxon>Ochrophyta</taxon>
        <taxon>Bacillariophyta</taxon>
        <taxon>Bacillariophyceae</taxon>
        <taxon>Bacillariophycidae</taxon>
        <taxon>Bacillariales</taxon>
        <taxon>Bacillariaceae</taxon>
        <taxon>Pseudo-nitzschia</taxon>
    </lineage>
</organism>
<name>A0A448Z5R6_9STRA</name>
<evidence type="ECO:0000313" key="2">
    <source>
        <dbReference type="EMBL" id="VEU37370.1"/>
    </source>
</evidence>
<dbReference type="PROSITE" id="PS51462">
    <property type="entry name" value="NUDIX"/>
    <property type="match status" value="1"/>
</dbReference>
<dbReference type="PANTHER" id="PTHR43736:SF1">
    <property type="entry name" value="DIHYDRONEOPTERIN TRIPHOSPHATE DIPHOSPHATASE"/>
    <property type="match status" value="1"/>
</dbReference>
<proteinExistence type="predicted"/>
<dbReference type="Pfam" id="PF00293">
    <property type="entry name" value="NUDIX"/>
    <property type="match status" value="1"/>
</dbReference>
<dbReference type="EMBL" id="CAACVS010000124">
    <property type="protein sequence ID" value="VEU37370.1"/>
    <property type="molecule type" value="Genomic_DNA"/>
</dbReference>
<dbReference type="InterPro" id="IPR000086">
    <property type="entry name" value="NUDIX_hydrolase_dom"/>
</dbReference>
<feature type="domain" description="Nudix hydrolase" evidence="1">
    <location>
        <begin position="82"/>
        <end position="222"/>
    </location>
</feature>
<dbReference type="InterPro" id="IPR015797">
    <property type="entry name" value="NUDIX_hydrolase-like_dom_sf"/>
</dbReference>
<dbReference type="AlphaFoldDB" id="A0A448Z5R6"/>
<gene>
    <name evidence="2" type="ORF">PSNMU_V1.4_AUG-EV-PASAV3_0041680</name>
</gene>
<dbReference type="PANTHER" id="PTHR43736">
    <property type="entry name" value="ADP-RIBOSE PYROPHOSPHATASE"/>
    <property type="match status" value="1"/>
</dbReference>
<protein>
    <recommendedName>
        <fullName evidence="1">Nudix hydrolase domain-containing protein</fullName>
    </recommendedName>
</protein>
<sequence length="233" mass="25458">MSPTPSNSSAWVALTAFAAGAATALVASKILSGNKTDKRNAGATIEGEDLSLFYGDVEELTTITPSRKFLPEELYGNLVRDCIVFCVDIVLVRTSEGGKKECLLVKRSSEPVKGAWWWPGGRMLKGETFFDAAERKARQETGLSDVTCVQVLGIWNTFFPTSNWDTDADKGTQTVNAIVLVELNSGGDVELDDTSEECRWIPLDPEVAEANGEDKYVLQGLLRLKAWNPSYAK</sequence>
<evidence type="ECO:0000259" key="1">
    <source>
        <dbReference type="PROSITE" id="PS51462"/>
    </source>
</evidence>
<evidence type="ECO:0000313" key="3">
    <source>
        <dbReference type="Proteomes" id="UP000291116"/>
    </source>
</evidence>